<evidence type="ECO:0000313" key="11">
    <source>
        <dbReference type="Proteomes" id="UP000256520"/>
    </source>
</evidence>
<dbReference type="InterPro" id="IPR029069">
    <property type="entry name" value="HotDog_dom_sf"/>
</dbReference>
<name>A0A3D8PJE5_9BACI</name>
<dbReference type="CDD" id="cd00586">
    <property type="entry name" value="4HBT"/>
    <property type="match status" value="1"/>
</dbReference>
<dbReference type="GO" id="GO:0016297">
    <property type="term" value="F:fatty acyl-[ACP] hydrolase activity"/>
    <property type="evidence" value="ECO:0007669"/>
    <property type="project" value="InterPro"/>
</dbReference>
<dbReference type="OrthoDB" id="9801517at2"/>
<dbReference type="Proteomes" id="UP000256520">
    <property type="component" value="Unassembled WGS sequence"/>
</dbReference>
<organism evidence="10 11">
    <name type="scientific">Oceanobacillus chungangensis</name>
    <dbReference type="NCBI Taxonomy" id="1229152"/>
    <lineage>
        <taxon>Bacteria</taxon>
        <taxon>Bacillati</taxon>
        <taxon>Bacillota</taxon>
        <taxon>Bacilli</taxon>
        <taxon>Bacillales</taxon>
        <taxon>Bacillaceae</taxon>
        <taxon>Oceanobacillus</taxon>
    </lineage>
</organism>
<protein>
    <submittedName>
        <fullName evidence="10">Acyl-ACP thioesterase</fullName>
    </submittedName>
</protein>
<keyword evidence="6" id="KW-0443">Lipid metabolism</keyword>
<keyword evidence="7" id="KW-0275">Fatty acid biosynthesis</keyword>
<keyword evidence="4" id="KW-0276">Fatty acid metabolism</keyword>
<reference evidence="11" key="1">
    <citation type="submission" date="2017-11" db="EMBL/GenBank/DDBJ databases">
        <authorList>
            <person name="Zhu W."/>
        </authorList>
    </citation>
    <scope>NUCLEOTIDE SEQUENCE [LARGE SCALE GENOMIC DNA]</scope>
    <source>
        <strain evidence="11">CAU 1051</strain>
    </source>
</reference>
<keyword evidence="5" id="KW-0809">Transit peptide</keyword>
<dbReference type="EMBL" id="PIOD01000025">
    <property type="protein sequence ID" value="RDW15607.1"/>
    <property type="molecule type" value="Genomic_DNA"/>
</dbReference>
<evidence type="ECO:0000256" key="7">
    <source>
        <dbReference type="ARBA" id="ARBA00023160"/>
    </source>
</evidence>
<evidence type="ECO:0000256" key="4">
    <source>
        <dbReference type="ARBA" id="ARBA00022832"/>
    </source>
</evidence>
<comment type="caution">
    <text evidence="10">The sequence shown here is derived from an EMBL/GenBank/DDBJ whole genome shotgun (WGS) entry which is preliminary data.</text>
</comment>
<dbReference type="PANTHER" id="PTHR31727:SF6">
    <property type="entry name" value="OLEOYL-ACYL CARRIER PROTEIN THIOESTERASE 1, CHLOROPLASTIC"/>
    <property type="match status" value="1"/>
</dbReference>
<evidence type="ECO:0000256" key="5">
    <source>
        <dbReference type="ARBA" id="ARBA00022946"/>
    </source>
</evidence>
<dbReference type="SUPFAM" id="SSF54637">
    <property type="entry name" value="Thioesterase/thiol ester dehydrase-isomerase"/>
    <property type="match status" value="2"/>
</dbReference>
<dbReference type="InterPro" id="IPR045023">
    <property type="entry name" value="FATA/B"/>
</dbReference>
<evidence type="ECO:0000256" key="6">
    <source>
        <dbReference type="ARBA" id="ARBA00023098"/>
    </source>
</evidence>
<dbReference type="PANTHER" id="PTHR31727">
    <property type="entry name" value="OLEOYL-ACYL CARRIER PROTEIN THIOESTERASE 1, CHLOROPLASTIC"/>
    <property type="match status" value="1"/>
</dbReference>
<keyword evidence="3" id="KW-0378">Hydrolase</keyword>
<feature type="domain" description="Acyl-ACP thioesterase-like C-terminal" evidence="9">
    <location>
        <begin position="165"/>
        <end position="228"/>
    </location>
</feature>
<sequence>MEAVSLFQKKFHVNPSNVDFKKSMKLSHLFNGFQDIASLASENQGFGITDLEHGFGVSWILIKIRVDIIRYPRMEEEITIETWAQTPGKLEFERDFIVRDQQGNIIVRAVSAWVIMDMKERKLKRTDVISYHTPKAITERAIDCKLGKLKRYGELELAYKRVIGYSDIDFNGHLNNSEYVDFIMDCFPLEDHIQRGIKSIEVNFKNEVLPGNTIILYKDTTASNENKFYIEGVNEKDKVVMFKSEVKIG</sequence>
<gene>
    <name evidence="10" type="ORF">CWR45_17695</name>
</gene>
<dbReference type="Pfam" id="PF01643">
    <property type="entry name" value="Acyl-ACP_TE"/>
    <property type="match status" value="1"/>
</dbReference>
<evidence type="ECO:0000259" key="8">
    <source>
        <dbReference type="Pfam" id="PF01643"/>
    </source>
</evidence>
<dbReference type="InterPro" id="IPR049427">
    <property type="entry name" value="Acyl-ACP_TE_C"/>
</dbReference>
<keyword evidence="11" id="KW-1185">Reference proteome</keyword>
<dbReference type="GO" id="GO:0000036">
    <property type="term" value="F:acyl carrier activity"/>
    <property type="evidence" value="ECO:0007669"/>
    <property type="project" value="TreeGrafter"/>
</dbReference>
<proteinExistence type="inferred from homology"/>
<comment type="similarity">
    <text evidence="1">Belongs to the acyl-ACP thioesterase family.</text>
</comment>
<keyword evidence="2" id="KW-0444">Lipid biosynthesis</keyword>
<evidence type="ECO:0000256" key="3">
    <source>
        <dbReference type="ARBA" id="ARBA00022801"/>
    </source>
</evidence>
<evidence type="ECO:0000313" key="10">
    <source>
        <dbReference type="EMBL" id="RDW15607.1"/>
    </source>
</evidence>
<dbReference type="Gene3D" id="3.10.129.10">
    <property type="entry name" value="Hotdog Thioesterase"/>
    <property type="match status" value="2"/>
</dbReference>
<feature type="domain" description="Acyl-ACP thioesterase N-terminal hotdog" evidence="8">
    <location>
        <begin position="6"/>
        <end position="125"/>
    </location>
</feature>
<dbReference type="RefSeq" id="WP_115751169.1">
    <property type="nucleotide sequence ID" value="NZ_PIOD01000025.1"/>
</dbReference>
<accession>A0A3D8PJE5</accession>
<dbReference type="Pfam" id="PF20791">
    <property type="entry name" value="Acyl-ACP_TE_C"/>
    <property type="match status" value="1"/>
</dbReference>
<dbReference type="InterPro" id="IPR002864">
    <property type="entry name" value="Acyl-ACP_thioesterase_NHD"/>
</dbReference>
<evidence type="ECO:0000259" key="9">
    <source>
        <dbReference type="Pfam" id="PF20791"/>
    </source>
</evidence>
<evidence type="ECO:0000256" key="1">
    <source>
        <dbReference type="ARBA" id="ARBA00006500"/>
    </source>
</evidence>
<dbReference type="AlphaFoldDB" id="A0A3D8PJE5"/>
<evidence type="ECO:0000256" key="2">
    <source>
        <dbReference type="ARBA" id="ARBA00022516"/>
    </source>
</evidence>